<dbReference type="KEGG" id="hoh:Hoch_4137"/>
<dbReference type="RefSeq" id="WP_012829233.1">
    <property type="nucleotide sequence ID" value="NC_013440.1"/>
</dbReference>
<proteinExistence type="predicted"/>
<protein>
    <submittedName>
        <fullName evidence="1">Uncharacterized protein</fullName>
    </submittedName>
</protein>
<dbReference type="AlphaFoldDB" id="D0LKR5"/>
<organism evidence="1 2">
    <name type="scientific">Haliangium ochraceum (strain DSM 14365 / JCM 11303 / SMP-2)</name>
    <dbReference type="NCBI Taxonomy" id="502025"/>
    <lineage>
        <taxon>Bacteria</taxon>
        <taxon>Pseudomonadati</taxon>
        <taxon>Myxococcota</taxon>
        <taxon>Polyangia</taxon>
        <taxon>Haliangiales</taxon>
        <taxon>Kofleriaceae</taxon>
        <taxon>Haliangium</taxon>
    </lineage>
</organism>
<dbReference type="OrthoDB" id="5147934at2"/>
<accession>D0LKR5</accession>
<name>D0LKR5_HALO1</name>
<gene>
    <name evidence="1" type="ordered locus">Hoch_4137</name>
</gene>
<reference evidence="1 2" key="1">
    <citation type="journal article" date="2010" name="Stand. Genomic Sci.">
        <title>Complete genome sequence of Haliangium ochraceum type strain (SMP-2).</title>
        <authorList>
            <consortium name="US DOE Joint Genome Institute (JGI-PGF)"/>
            <person name="Ivanova N."/>
            <person name="Daum C."/>
            <person name="Lang E."/>
            <person name="Abt B."/>
            <person name="Kopitz M."/>
            <person name="Saunders E."/>
            <person name="Lapidus A."/>
            <person name="Lucas S."/>
            <person name="Glavina Del Rio T."/>
            <person name="Nolan M."/>
            <person name="Tice H."/>
            <person name="Copeland A."/>
            <person name="Cheng J.F."/>
            <person name="Chen F."/>
            <person name="Bruce D."/>
            <person name="Goodwin L."/>
            <person name="Pitluck S."/>
            <person name="Mavromatis K."/>
            <person name="Pati A."/>
            <person name="Mikhailova N."/>
            <person name="Chen A."/>
            <person name="Palaniappan K."/>
            <person name="Land M."/>
            <person name="Hauser L."/>
            <person name="Chang Y.J."/>
            <person name="Jeffries C.D."/>
            <person name="Detter J.C."/>
            <person name="Brettin T."/>
            <person name="Rohde M."/>
            <person name="Goker M."/>
            <person name="Bristow J."/>
            <person name="Markowitz V."/>
            <person name="Eisen J.A."/>
            <person name="Hugenholtz P."/>
            <person name="Kyrpides N.C."/>
            <person name="Klenk H.P."/>
        </authorList>
    </citation>
    <scope>NUCLEOTIDE SEQUENCE [LARGE SCALE GENOMIC DNA]</scope>
    <source>
        <strain evidence="2">DSM 14365 / CIP 107738 / JCM 11303 / AJ 13395 / SMP-2</strain>
    </source>
</reference>
<evidence type="ECO:0000313" key="2">
    <source>
        <dbReference type="Proteomes" id="UP000001880"/>
    </source>
</evidence>
<keyword evidence="2" id="KW-1185">Reference proteome</keyword>
<dbReference type="STRING" id="502025.Hoch_4137"/>
<dbReference type="EMBL" id="CP001804">
    <property type="protein sequence ID" value="ACY16635.1"/>
    <property type="molecule type" value="Genomic_DNA"/>
</dbReference>
<evidence type="ECO:0000313" key="1">
    <source>
        <dbReference type="EMBL" id="ACY16635.1"/>
    </source>
</evidence>
<sequence>MSPEDTQEQPQPAQGEAISAALLSNRDISWDGQLLGLKPSLSENAQTFLNEYPESGDVQMLEALADEDRYVLGHVLLSMRHNQSFGSDGTQWNGLTVALKADGTWEYAPGQRATLERRWREQLADTPK</sequence>
<dbReference type="Proteomes" id="UP000001880">
    <property type="component" value="Chromosome"/>
</dbReference>
<dbReference type="HOGENOM" id="CLU_1956545_0_0_7"/>